<accession>A0A914PVM1</accession>
<organism evidence="1 2">
    <name type="scientific">Panagrolaimus davidi</name>
    <dbReference type="NCBI Taxonomy" id="227884"/>
    <lineage>
        <taxon>Eukaryota</taxon>
        <taxon>Metazoa</taxon>
        <taxon>Ecdysozoa</taxon>
        <taxon>Nematoda</taxon>
        <taxon>Chromadorea</taxon>
        <taxon>Rhabditida</taxon>
        <taxon>Tylenchina</taxon>
        <taxon>Panagrolaimomorpha</taxon>
        <taxon>Panagrolaimoidea</taxon>
        <taxon>Panagrolaimidae</taxon>
        <taxon>Panagrolaimus</taxon>
    </lineage>
</organism>
<protein>
    <submittedName>
        <fullName evidence="2">F-box domain-containing protein</fullName>
    </submittedName>
</protein>
<dbReference type="AlphaFoldDB" id="A0A914PVM1"/>
<sequence>MPDFRQKFNLPYPIIYREQIPNIPSKILGSILRKLSPMQIFYMGQTSQYMWNLTKDICKRQVNVLSIDEYHNAETEFDICEERKCLSLVIRHTGFEELKNLLLWSHLIVTDTFQIYDCKSFKPSLRKALNLPVLRYTKLDLIGCSIDMDDLRYFLHPLVIEFNSYCVTVKPNLQFEKLLEMLKNVEIMRIDITNLKFTPDIKNVALDWKREKPIKLFGFMKAPKTFSTFVCIDFIEKYGGPESTFLLSFSNPNLGYHVRYHRTIQKAIDEAQTADRSHNGLAGVTRWRCE</sequence>
<evidence type="ECO:0000313" key="2">
    <source>
        <dbReference type="WBParaSite" id="PDA_v2.g18882.t1"/>
    </source>
</evidence>
<dbReference type="WBParaSite" id="PDA_v2.g18882.t1">
    <property type="protein sequence ID" value="PDA_v2.g18882.t1"/>
    <property type="gene ID" value="PDA_v2.g18882"/>
</dbReference>
<reference evidence="2" key="1">
    <citation type="submission" date="2022-11" db="UniProtKB">
        <authorList>
            <consortium name="WormBaseParasite"/>
        </authorList>
    </citation>
    <scope>IDENTIFICATION</scope>
</reference>
<proteinExistence type="predicted"/>
<dbReference type="Proteomes" id="UP000887578">
    <property type="component" value="Unplaced"/>
</dbReference>
<evidence type="ECO:0000313" key="1">
    <source>
        <dbReference type="Proteomes" id="UP000887578"/>
    </source>
</evidence>
<name>A0A914PVM1_9BILA</name>
<keyword evidence="1" id="KW-1185">Reference proteome</keyword>